<dbReference type="EMBL" id="CAJA01000024">
    <property type="protein sequence ID" value="CCH71915.1"/>
    <property type="molecule type" value="Genomic_DNA"/>
</dbReference>
<sequence>MYATLGRLERDGLAELAEVEPGAGPERRLYRITADGVTRVDEWVLTPQPPQEYAASSLHARVTIALLSGRDADRVLADQRALHLVRMRELLQQRRSATGREGRQRLAVHDLTRPRCRRSVCCCLRTCRAWPRFSRTPRGTPEFERARDVSWSTSSTPPASRV</sequence>
<reference evidence="2 3" key="1">
    <citation type="journal article" date="2013" name="ISME J.">
        <title>A metabolic model for members of the genus Tetrasphaera involved in enhanced biological phosphorus removal.</title>
        <authorList>
            <person name="Kristiansen R."/>
            <person name="Nguyen H.T.T."/>
            <person name="Saunders A.M."/>
            <person name="Nielsen J.L."/>
            <person name="Wimmer R."/>
            <person name="Le V.Q."/>
            <person name="McIlroy S.J."/>
            <person name="Petrovski S."/>
            <person name="Seviour R.J."/>
            <person name="Calteau A."/>
            <person name="Nielsen K.L."/>
            <person name="Nielsen P.H."/>
        </authorList>
    </citation>
    <scope>NUCLEOTIDE SEQUENCE [LARGE SCALE GENOMIC DNA]</scope>
    <source>
        <strain evidence="2 3">Ben110</strain>
    </source>
</reference>
<gene>
    <name evidence="2" type="ORF">BN11_120018</name>
</gene>
<dbReference type="Gene3D" id="1.10.10.10">
    <property type="entry name" value="Winged helix-like DNA-binding domain superfamily/Winged helix DNA-binding domain"/>
    <property type="match status" value="1"/>
</dbReference>
<dbReference type="InterPro" id="IPR036390">
    <property type="entry name" value="WH_DNA-bd_sf"/>
</dbReference>
<dbReference type="SUPFAM" id="SSF46785">
    <property type="entry name" value="Winged helix' DNA-binding domain"/>
    <property type="match status" value="1"/>
</dbReference>
<name>W6JU06_9MICO</name>
<comment type="caution">
    <text evidence="2">The sequence shown here is derived from an EMBL/GenBank/DDBJ whole genome shotgun (WGS) entry which is preliminary data.</text>
</comment>
<dbReference type="InterPro" id="IPR036388">
    <property type="entry name" value="WH-like_DNA-bd_sf"/>
</dbReference>
<organism evidence="2 3">
    <name type="scientific">Nostocoides australiense Ben110</name>
    <dbReference type="NCBI Taxonomy" id="1193182"/>
    <lineage>
        <taxon>Bacteria</taxon>
        <taxon>Bacillati</taxon>
        <taxon>Actinomycetota</taxon>
        <taxon>Actinomycetes</taxon>
        <taxon>Micrococcales</taxon>
        <taxon>Intrasporangiaceae</taxon>
        <taxon>Nostocoides</taxon>
    </lineage>
</organism>
<dbReference type="OrthoDB" id="8443918at2"/>
<accession>W6JU06</accession>
<dbReference type="AlphaFoldDB" id="W6JU06"/>
<dbReference type="STRING" id="1193182.BN11_120018"/>
<evidence type="ECO:0000313" key="3">
    <source>
        <dbReference type="Proteomes" id="UP000035763"/>
    </source>
</evidence>
<feature type="region of interest" description="Disordered" evidence="1">
    <location>
        <begin position="138"/>
        <end position="162"/>
    </location>
</feature>
<protein>
    <submittedName>
        <fullName evidence="2">Uncharacterized protein</fullName>
    </submittedName>
</protein>
<proteinExistence type="predicted"/>
<evidence type="ECO:0000256" key="1">
    <source>
        <dbReference type="SAM" id="MobiDB-lite"/>
    </source>
</evidence>
<keyword evidence="3" id="KW-1185">Reference proteome</keyword>
<feature type="compositionally biased region" description="Polar residues" evidence="1">
    <location>
        <begin position="150"/>
        <end position="162"/>
    </location>
</feature>
<dbReference type="Proteomes" id="UP000035763">
    <property type="component" value="Unassembled WGS sequence"/>
</dbReference>
<evidence type="ECO:0000313" key="2">
    <source>
        <dbReference type="EMBL" id="CCH71915.1"/>
    </source>
</evidence>